<keyword evidence="1" id="KW-0472">Membrane</keyword>
<dbReference type="EMBL" id="JAOYFB010000005">
    <property type="protein sequence ID" value="KAK4015471.1"/>
    <property type="molecule type" value="Genomic_DNA"/>
</dbReference>
<keyword evidence="1" id="KW-0812">Transmembrane</keyword>
<feature type="transmembrane region" description="Helical" evidence="1">
    <location>
        <begin position="59"/>
        <end position="79"/>
    </location>
</feature>
<gene>
    <name evidence="2" type="ORF">OUZ56_030450</name>
</gene>
<sequence>MCLQIHSFNPWICQLSGVEIRSLKMATTLKLGEYGQPMNNYRICSIMELRFLDLKWRSMRLWIVTTMLCISITSVTLAAPTNS</sequence>
<accession>A0ABQ9ZRB8</accession>
<protein>
    <submittedName>
        <fullName evidence="2">Uncharacterized protein</fullName>
    </submittedName>
</protein>
<name>A0ABQ9ZRB8_9CRUS</name>
<proteinExistence type="predicted"/>
<keyword evidence="1" id="KW-1133">Transmembrane helix</keyword>
<organism evidence="2 3">
    <name type="scientific">Daphnia magna</name>
    <dbReference type="NCBI Taxonomy" id="35525"/>
    <lineage>
        <taxon>Eukaryota</taxon>
        <taxon>Metazoa</taxon>
        <taxon>Ecdysozoa</taxon>
        <taxon>Arthropoda</taxon>
        <taxon>Crustacea</taxon>
        <taxon>Branchiopoda</taxon>
        <taxon>Diplostraca</taxon>
        <taxon>Cladocera</taxon>
        <taxon>Anomopoda</taxon>
        <taxon>Daphniidae</taxon>
        <taxon>Daphnia</taxon>
    </lineage>
</organism>
<keyword evidence="3" id="KW-1185">Reference proteome</keyword>
<comment type="caution">
    <text evidence="2">The sequence shown here is derived from an EMBL/GenBank/DDBJ whole genome shotgun (WGS) entry which is preliminary data.</text>
</comment>
<evidence type="ECO:0000256" key="1">
    <source>
        <dbReference type="SAM" id="Phobius"/>
    </source>
</evidence>
<dbReference type="Proteomes" id="UP001234178">
    <property type="component" value="Unassembled WGS sequence"/>
</dbReference>
<evidence type="ECO:0000313" key="3">
    <source>
        <dbReference type="Proteomes" id="UP001234178"/>
    </source>
</evidence>
<evidence type="ECO:0000313" key="2">
    <source>
        <dbReference type="EMBL" id="KAK4015471.1"/>
    </source>
</evidence>
<reference evidence="2 3" key="1">
    <citation type="journal article" date="2023" name="Nucleic Acids Res.">
        <title>The hologenome of Daphnia magna reveals possible DNA methylation and microbiome-mediated evolution of the host genome.</title>
        <authorList>
            <person name="Chaturvedi A."/>
            <person name="Li X."/>
            <person name="Dhandapani V."/>
            <person name="Marshall H."/>
            <person name="Kissane S."/>
            <person name="Cuenca-Cambronero M."/>
            <person name="Asole G."/>
            <person name="Calvet F."/>
            <person name="Ruiz-Romero M."/>
            <person name="Marangio P."/>
            <person name="Guigo R."/>
            <person name="Rago D."/>
            <person name="Mirbahai L."/>
            <person name="Eastwood N."/>
            <person name="Colbourne J.K."/>
            <person name="Zhou J."/>
            <person name="Mallon E."/>
            <person name="Orsini L."/>
        </authorList>
    </citation>
    <scope>NUCLEOTIDE SEQUENCE [LARGE SCALE GENOMIC DNA]</scope>
    <source>
        <strain evidence="2">LRV0_1</strain>
    </source>
</reference>